<sequence>MKNWIGIPAKDIDRIIDDAIWSIGTGEDSFSCCALLEFNGENTLNWAVRKAYTHTFGPATDYLDNYGWAFSTEVNLAGRGNYESMANLRVFMLSLFRAAWRDLV</sequence>
<reference evidence="1" key="1">
    <citation type="journal article" date="2015" name="Nature">
        <title>Complex archaea that bridge the gap between prokaryotes and eukaryotes.</title>
        <authorList>
            <person name="Spang A."/>
            <person name="Saw J.H."/>
            <person name="Jorgensen S.L."/>
            <person name="Zaremba-Niedzwiedzka K."/>
            <person name="Martijn J."/>
            <person name="Lind A.E."/>
            <person name="van Eijk R."/>
            <person name="Schleper C."/>
            <person name="Guy L."/>
            <person name="Ettema T.J."/>
        </authorList>
    </citation>
    <scope>NUCLEOTIDE SEQUENCE</scope>
</reference>
<dbReference type="EMBL" id="LAZR01035329">
    <property type="protein sequence ID" value="KKL27816.1"/>
    <property type="molecule type" value="Genomic_DNA"/>
</dbReference>
<accession>A0A0F9EDA1</accession>
<dbReference type="AlphaFoldDB" id="A0A0F9EDA1"/>
<evidence type="ECO:0000313" key="1">
    <source>
        <dbReference type="EMBL" id="KKL27816.1"/>
    </source>
</evidence>
<comment type="caution">
    <text evidence="1">The sequence shown here is derived from an EMBL/GenBank/DDBJ whole genome shotgun (WGS) entry which is preliminary data.</text>
</comment>
<protein>
    <submittedName>
        <fullName evidence="1">Uncharacterized protein</fullName>
    </submittedName>
</protein>
<organism evidence="1">
    <name type="scientific">marine sediment metagenome</name>
    <dbReference type="NCBI Taxonomy" id="412755"/>
    <lineage>
        <taxon>unclassified sequences</taxon>
        <taxon>metagenomes</taxon>
        <taxon>ecological metagenomes</taxon>
    </lineage>
</organism>
<gene>
    <name evidence="1" type="ORF">LCGC14_2381410</name>
</gene>
<proteinExistence type="predicted"/>
<name>A0A0F9EDA1_9ZZZZ</name>